<proteinExistence type="predicted"/>
<evidence type="ECO:0000313" key="4">
    <source>
        <dbReference type="Proteomes" id="UP000562929"/>
    </source>
</evidence>
<gene>
    <name evidence="3" type="ORF">GQ602_004767</name>
</gene>
<dbReference type="SUPFAM" id="SSF52374">
    <property type="entry name" value="Nucleotidylyl transferase"/>
    <property type="match status" value="1"/>
</dbReference>
<keyword evidence="3" id="KW-0808">Transferase</keyword>
<keyword evidence="4" id="KW-1185">Reference proteome</keyword>
<evidence type="ECO:0000256" key="1">
    <source>
        <dbReference type="SAM" id="MobiDB-lite"/>
    </source>
</evidence>
<evidence type="ECO:0000313" key="3">
    <source>
        <dbReference type="EMBL" id="KAF4585462.1"/>
    </source>
</evidence>
<dbReference type="PANTHER" id="PTHR10695">
    <property type="entry name" value="DEPHOSPHO-COA KINASE-RELATED"/>
    <property type="match status" value="1"/>
</dbReference>
<feature type="domain" description="Cytidyltransferase-like" evidence="2">
    <location>
        <begin position="256"/>
        <end position="455"/>
    </location>
</feature>
<organism evidence="3 4">
    <name type="scientific">Ophiocordyceps camponoti-floridani</name>
    <dbReference type="NCBI Taxonomy" id="2030778"/>
    <lineage>
        <taxon>Eukaryota</taxon>
        <taxon>Fungi</taxon>
        <taxon>Dikarya</taxon>
        <taxon>Ascomycota</taxon>
        <taxon>Pezizomycotina</taxon>
        <taxon>Sordariomycetes</taxon>
        <taxon>Hypocreomycetidae</taxon>
        <taxon>Hypocreales</taxon>
        <taxon>Ophiocordycipitaceae</taxon>
        <taxon>Ophiocordyceps</taxon>
    </lineage>
</organism>
<name>A0A8H4Q4F6_9HYPO</name>
<dbReference type="OrthoDB" id="330671at2759"/>
<evidence type="ECO:0000259" key="2">
    <source>
        <dbReference type="Pfam" id="PF01467"/>
    </source>
</evidence>
<dbReference type="Gene3D" id="3.40.50.620">
    <property type="entry name" value="HUPs"/>
    <property type="match status" value="1"/>
</dbReference>
<dbReference type="Proteomes" id="UP000562929">
    <property type="component" value="Unassembled WGS sequence"/>
</dbReference>
<sequence length="464" mass="49864">MAGPVSSQEIAGIPAPALLLLPSPPQPATRARLHAAYRVPLTAVLKRLSRQRTPQTLVVAVASSVLVPSRTQDSTASGISAESTAPCSVRWRSSQALLADIYALIASICASHNLSPYSDSEKLAAVDARVVLIHHPSSAALEAPLSSRRRLSSATASKSSVVLDLATFAATVRPWSLFFHISSESGYELLADYLAHAEGRQLILQSQLVTVDGGISFSSQSPTPRNAAGQSCAQKAQEQDEVDGEDAIVGYKTVCLGGTFDHLHPGHKLLLQAAVLLLKIPKVGEEPCTIIVGISNSELLAKKEYVEEMQSWDERARAVIAFLATQFNTPTTEAAQVTRLEVDGGDTPTMELRVNFCDGTADVRCVDIRDPFGPTISEEAIDAIVVSGETREGGKAINSRRTDRGWRTLDIYEIDVLDATLADEEIEGSEDRQKKRHSVAANPAAKISSTDFRRRKAESRAHVG</sequence>
<reference evidence="3 4" key="1">
    <citation type="journal article" date="2020" name="G3 (Bethesda)">
        <title>Genetic Underpinnings of Host Manipulation by Ophiocordyceps as Revealed by Comparative Transcriptomics.</title>
        <authorList>
            <person name="Will I."/>
            <person name="Das B."/>
            <person name="Trinh T."/>
            <person name="Brachmann A."/>
            <person name="Ohm R.A."/>
            <person name="de Bekker C."/>
        </authorList>
    </citation>
    <scope>NUCLEOTIDE SEQUENCE [LARGE SCALE GENOMIC DNA]</scope>
    <source>
        <strain evidence="3 4">EC05</strain>
    </source>
</reference>
<dbReference type="Pfam" id="PF01467">
    <property type="entry name" value="CTP_transf_like"/>
    <property type="match status" value="1"/>
</dbReference>
<dbReference type="InterPro" id="IPR004821">
    <property type="entry name" value="Cyt_trans-like"/>
</dbReference>
<protein>
    <submittedName>
        <fullName evidence="3">Pantetheine-phosphate adenylyltransferase family protein</fullName>
    </submittedName>
</protein>
<feature type="region of interest" description="Disordered" evidence="1">
    <location>
        <begin position="426"/>
        <end position="464"/>
    </location>
</feature>
<keyword evidence="3" id="KW-0548">Nucleotidyltransferase</keyword>
<dbReference type="AlphaFoldDB" id="A0A8H4Q4F6"/>
<dbReference type="InterPro" id="IPR014729">
    <property type="entry name" value="Rossmann-like_a/b/a_fold"/>
</dbReference>
<dbReference type="PANTHER" id="PTHR10695:SF46">
    <property type="entry name" value="BIFUNCTIONAL COENZYME A SYNTHASE-RELATED"/>
    <property type="match status" value="1"/>
</dbReference>
<comment type="caution">
    <text evidence="3">The sequence shown here is derived from an EMBL/GenBank/DDBJ whole genome shotgun (WGS) entry which is preliminary data.</text>
</comment>
<dbReference type="GO" id="GO:0015937">
    <property type="term" value="P:coenzyme A biosynthetic process"/>
    <property type="evidence" value="ECO:0007669"/>
    <property type="project" value="TreeGrafter"/>
</dbReference>
<dbReference type="GO" id="GO:0004140">
    <property type="term" value="F:dephospho-CoA kinase activity"/>
    <property type="evidence" value="ECO:0007669"/>
    <property type="project" value="TreeGrafter"/>
</dbReference>
<accession>A0A8H4Q4F6</accession>
<dbReference type="GO" id="GO:0016779">
    <property type="term" value="F:nucleotidyltransferase activity"/>
    <property type="evidence" value="ECO:0007669"/>
    <property type="project" value="UniProtKB-KW"/>
</dbReference>
<dbReference type="EMBL" id="JAACLJ010000005">
    <property type="protein sequence ID" value="KAF4585462.1"/>
    <property type="molecule type" value="Genomic_DNA"/>
</dbReference>